<evidence type="ECO:0000256" key="1">
    <source>
        <dbReference type="SAM" id="MobiDB-lite"/>
    </source>
</evidence>
<organism evidence="2 3">
    <name type="scientific">Vigna angularis var. angularis</name>
    <dbReference type="NCBI Taxonomy" id="157739"/>
    <lineage>
        <taxon>Eukaryota</taxon>
        <taxon>Viridiplantae</taxon>
        <taxon>Streptophyta</taxon>
        <taxon>Embryophyta</taxon>
        <taxon>Tracheophyta</taxon>
        <taxon>Spermatophyta</taxon>
        <taxon>Magnoliopsida</taxon>
        <taxon>eudicotyledons</taxon>
        <taxon>Gunneridae</taxon>
        <taxon>Pentapetalae</taxon>
        <taxon>rosids</taxon>
        <taxon>fabids</taxon>
        <taxon>Fabales</taxon>
        <taxon>Fabaceae</taxon>
        <taxon>Papilionoideae</taxon>
        <taxon>50 kb inversion clade</taxon>
        <taxon>NPAAA clade</taxon>
        <taxon>indigoferoid/millettioid clade</taxon>
        <taxon>Phaseoleae</taxon>
        <taxon>Vigna</taxon>
    </lineage>
</organism>
<reference evidence="2 3" key="1">
    <citation type="journal article" date="2015" name="Sci. Rep.">
        <title>The power of single molecule real-time sequencing technology in the de novo assembly of a eukaryotic genome.</title>
        <authorList>
            <person name="Sakai H."/>
            <person name="Naito K."/>
            <person name="Ogiso-Tanaka E."/>
            <person name="Takahashi Y."/>
            <person name="Iseki K."/>
            <person name="Muto C."/>
            <person name="Satou K."/>
            <person name="Teruya K."/>
            <person name="Shiroma A."/>
            <person name="Shimoji M."/>
            <person name="Hirano T."/>
            <person name="Itoh T."/>
            <person name="Kaga A."/>
            <person name="Tomooka N."/>
        </authorList>
    </citation>
    <scope>NUCLEOTIDE SEQUENCE [LARGE SCALE GENOMIC DNA]</scope>
    <source>
        <strain evidence="3">cv. Shumari</strain>
    </source>
</reference>
<protein>
    <submittedName>
        <fullName evidence="2">Uncharacterized protein</fullName>
    </submittedName>
</protein>
<gene>
    <name evidence="2" type="primary">Vigan.03G238700</name>
    <name evidence="2" type="ORF">VIGAN_03238700</name>
</gene>
<name>A0A0S3RP72_PHAAN</name>
<keyword evidence="3" id="KW-1185">Reference proteome</keyword>
<evidence type="ECO:0000313" key="3">
    <source>
        <dbReference type="Proteomes" id="UP000291084"/>
    </source>
</evidence>
<dbReference type="EMBL" id="AP015036">
    <property type="protein sequence ID" value="BAT82381.1"/>
    <property type="molecule type" value="Genomic_DNA"/>
</dbReference>
<feature type="compositionally biased region" description="Basic residues" evidence="1">
    <location>
        <begin position="132"/>
        <end position="141"/>
    </location>
</feature>
<accession>A0A0S3RP72</accession>
<feature type="region of interest" description="Disordered" evidence="1">
    <location>
        <begin position="97"/>
        <end position="141"/>
    </location>
</feature>
<dbReference type="AlphaFoldDB" id="A0A0S3RP72"/>
<evidence type="ECO:0000313" key="2">
    <source>
        <dbReference type="EMBL" id="BAT82381.1"/>
    </source>
</evidence>
<dbReference type="Proteomes" id="UP000291084">
    <property type="component" value="Chromosome 3"/>
</dbReference>
<sequence>MLKVKRIGSVLGYYRGSEGLVSSSNETFRERFLFSSSFSPIFLLSFPTTPFPNTQSSPSFQSFMHFRMSTAPAQPPVKSQPLHKFVLPFLKWGASGKNHHTNAAHHHRCRRPSSHPSDHASEPDSDLDSRPHRLGSRTNRN</sequence>
<feature type="compositionally biased region" description="Basic residues" evidence="1">
    <location>
        <begin position="97"/>
        <end position="113"/>
    </location>
</feature>
<proteinExistence type="predicted"/>
<feature type="compositionally biased region" description="Basic and acidic residues" evidence="1">
    <location>
        <begin position="116"/>
        <end position="131"/>
    </location>
</feature>